<evidence type="ECO:0000313" key="4">
    <source>
        <dbReference type="Proteomes" id="UP001610446"/>
    </source>
</evidence>
<feature type="region of interest" description="Disordered" evidence="1">
    <location>
        <begin position="1"/>
        <end position="35"/>
    </location>
</feature>
<dbReference type="EMBL" id="JBFXLU010000252">
    <property type="protein sequence ID" value="KAL2833073.1"/>
    <property type="molecule type" value="Genomic_DNA"/>
</dbReference>
<feature type="compositionally biased region" description="Low complexity" evidence="1">
    <location>
        <begin position="24"/>
        <end position="35"/>
    </location>
</feature>
<feature type="compositionally biased region" description="Basic and acidic residues" evidence="1">
    <location>
        <begin position="336"/>
        <end position="350"/>
    </location>
</feature>
<keyword evidence="4" id="KW-1185">Reference proteome</keyword>
<accession>A0ABR4IZ52</accession>
<keyword evidence="2" id="KW-1133">Transmembrane helix</keyword>
<keyword evidence="2" id="KW-0812">Transmembrane</keyword>
<reference evidence="3 4" key="1">
    <citation type="submission" date="2024-07" db="EMBL/GenBank/DDBJ databases">
        <title>Section-level genome sequencing and comparative genomics of Aspergillus sections Usti and Cavernicolus.</title>
        <authorList>
            <consortium name="Lawrence Berkeley National Laboratory"/>
            <person name="Nybo J.L."/>
            <person name="Vesth T.C."/>
            <person name="Theobald S."/>
            <person name="Frisvad J.C."/>
            <person name="Larsen T.O."/>
            <person name="Kjaerboelling I."/>
            <person name="Rothschild-Mancinelli K."/>
            <person name="Lyhne E.K."/>
            <person name="Kogle M.E."/>
            <person name="Barry K."/>
            <person name="Clum A."/>
            <person name="Na H."/>
            <person name="Ledsgaard L."/>
            <person name="Lin J."/>
            <person name="Lipzen A."/>
            <person name="Kuo A."/>
            <person name="Riley R."/>
            <person name="Mondo S."/>
            <person name="Labutti K."/>
            <person name="Haridas S."/>
            <person name="Pangalinan J."/>
            <person name="Salamov A.A."/>
            <person name="Simmons B.A."/>
            <person name="Magnuson J.K."/>
            <person name="Chen J."/>
            <person name="Drula E."/>
            <person name="Henrissat B."/>
            <person name="Wiebenga A."/>
            <person name="Lubbers R.J."/>
            <person name="Gomes A.C."/>
            <person name="Makela M.R."/>
            <person name="Stajich J."/>
            <person name="Grigoriev I.V."/>
            <person name="Mortensen U.H."/>
            <person name="De Vries R.P."/>
            <person name="Baker S.E."/>
            <person name="Andersen M.R."/>
        </authorList>
    </citation>
    <scope>NUCLEOTIDE SEQUENCE [LARGE SCALE GENOMIC DNA]</scope>
    <source>
        <strain evidence="3 4">CBS 123904</strain>
    </source>
</reference>
<proteinExistence type="predicted"/>
<keyword evidence="2" id="KW-0472">Membrane</keyword>
<protein>
    <recommendedName>
        <fullName evidence="5">Mid2 domain-containing protein</fullName>
    </recommendedName>
</protein>
<comment type="caution">
    <text evidence="3">The sequence shown here is derived from an EMBL/GenBank/DDBJ whole genome shotgun (WGS) entry which is preliminary data.</text>
</comment>
<gene>
    <name evidence="3" type="ORF">BJY01DRAFT_253676</name>
</gene>
<evidence type="ECO:0000313" key="3">
    <source>
        <dbReference type="EMBL" id="KAL2833073.1"/>
    </source>
</evidence>
<evidence type="ECO:0008006" key="5">
    <source>
        <dbReference type="Google" id="ProtNLM"/>
    </source>
</evidence>
<evidence type="ECO:0000256" key="1">
    <source>
        <dbReference type="SAM" id="MobiDB-lite"/>
    </source>
</evidence>
<feature type="compositionally biased region" description="Low complexity" evidence="1">
    <location>
        <begin position="71"/>
        <end position="99"/>
    </location>
</feature>
<feature type="region of interest" description="Disordered" evidence="1">
    <location>
        <begin position="336"/>
        <end position="358"/>
    </location>
</feature>
<sequence>MEQNASITGDPVPADPSTTGAGMGQAVSSSSSSDTMTTSTWTAIATGIIGTTAIGSQTDVSIPKTALGNPSATETEPETLLPSSSSTTTTATTTTTSTSTTEIPMIAALFPNQEILSDLAGSVSTVTAGETIIVLDCLAGITSPCGGLADPITLTTGPSTFDYTAVYESATDGAEIVGCEITPLSGIDCTTRYTEAGGLSDNAATSTTNELSSQAGGISYETITITGGVDLLPIETYITTDYGWIIAYTGTATPTREPDSGSASKAWIAGPVIGGIVGVLLIVGAIWFWMRRRKAKKGRKAGGDPTGDMAELEGGGLKVKDFSKLDVNKSELPVREHATAELSAEERREGGMVYELPP</sequence>
<feature type="region of interest" description="Disordered" evidence="1">
    <location>
        <begin position="61"/>
        <end position="99"/>
    </location>
</feature>
<feature type="transmembrane region" description="Helical" evidence="2">
    <location>
        <begin position="266"/>
        <end position="290"/>
    </location>
</feature>
<organism evidence="3 4">
    <name type="scientific">Aspergillus pseudoustus</name>
    <dbReference type="NCBI Taxonomy" id="1810923"/>
    <lineage>
        <taxon>Eukaryota</taxon>
        <taxon>Fungi</taxon>
        <taxon>Dikarya</taxon>
        <taxon>Ascomycota</taxon>
        <taxon>Pezizomycotina</taxon>
        <taxon>Eurotiomycetes</taxon>
        <taxon>Eurotiomycetidae</taxon>
        <taxon>Eurotiales</taxon>
        <taxon>Aspergillaceae</taxon>
        <taxon>Aspergillus</taxon>
        <taxon>Aspergillus subgen. Nidulantes</taxon>
    </lineage>
</organism>
<dbReference type="Proteomes" id="UP001610446">
    <property type="component" value="Unassembled WGS sequence"/>
</dbReference>
<evidence type="ECO:0000256" key="2">
    <source>
        <dbReference type="SAM" id="Phobius"/>
    </source>
</evidence>
<name>A0ABR4IZ52_9EURO</name>